<evidence type="ECO:0000256" key="5">
    <source>
        <dbReference type="ARBA" id="ARBA00023163"/>
    </source>
</evidence>
<dbReference type="GO" id="GO:0003700">
    <property type="term" value="F:DNA-binding transcription factor activity"/>
    <property type="evidence" value="ECO:0007669"/>
    <property type="project" value="UniProtKB-UniRule"/>
</dbReference>
<name>A0A833DUQ0_9CREN</name>
<evidence type="ECO:0000256" key="4">
    <source>
        <dbReference type="ARBA" id="ARBA00023125"/>
    </source>
</evidence>
<evidence type="ECO:0000313" key="8">
    <source>
        <dbReference type="EMBL" id="HIP57129.1"/>
    </source>
</evidence>
<dbReference type="Gene3D" id="1.10.1220.10">
    <property type="entry name" value="Met repressor-like"/>
    <property type="match status" value="1"/>
</dbReference>
<dbReference type="PANTHER" id="PTHR34719">
    <property type="entry name" value="NICKEL-RESPONSIVE REGULATOR"/>
    <property type="match status" value="1"/>
</dbReference>
<dbReference type="AlphaFoldDB" id="A0A833DUQ0"/>
<keyword evidence="3 6" id="KW-0805">Transcription regulation</keyword>
<dbReference type="CDD" id="cd22231">
    <property type="entry name" value="RHH_NikR_HicB-like"/>
    <property type="match status" value="1"/>
</dbReference>
<keyword evidence="5 6" id="KW-0804">Transcription</keyword>
<feature type="binding site" evidence="6">
    <location>
        <position position="77"/>
    </location>
    <ligand>
        <name>Ni(2+)</name>
        <dbReference type="ChEBI" id="CHEBI:49786"/>
    </ligand>
</feature>
<protein>
    <recommendedName>
        <fullName evidence="6">Putative nickel-responsive regulator</fullName>
    </recommendedName>
</protein>
<dbReference type="InterPro" id="IPR013321">
    <property type="entry name" value="Arc_rbn_hlx_hlx"/>
</dbReference>
<dbReference type="GO" id="GO:0003677">
    <property type="term" value="F:DNA binding"/>
    <property type="evidence" value="ECO:0007669"/>
    <property type="project" value="UniProtKB-KW"/>
</dbReference>
<evidence type="ECO:0000313" key="9">
    <source>
        <dbReference type="Proteomes" id="UP000605805"/>
    </source>
</evidence>
<comment type="function">
    <text evidence="6">Transcriptional regulator.</text>
</comment>
<evidence type="ECO:0000256" key="1">
    <source>
        <dbReference type="ARBA" id="ARBA00022596"/>
    </source>
</evidence>
<comment type="similarity">
    <text evidence="6">Belongs to the transcriptional regulatory CopG/NikR family.</text>
</comment>
<organism evidence="8 9">
    <name type="scientific">Ignisphaera aggregans</name>
    <dbReference type="NCBI Taxonomy" id="334771"/>
    <lineage>
        <taxon>Archaea</taxon>
        <taxon>Thermoproteota</taxon>
        <taxon>Thermoprotei</taxon>
        <taxon>Desulfurococcales</taxon>
        <taxon>Desulfurococcaceae</taxon>
        <taxon>Ignisphaera</taxon>
    </lineage>
</organism>
<evidence type="ECO:0000256" key="6">
    <source>
        <dbReference type="HAMAP-Rule" id="MF_00476"/>
    </source>
</evidence>
<dbReference type="GO" id="GO:0016151">
    <property type="term" value="F:nickel cation binding"/>
    <property type="evidence" value="ECO:0007669"/>
    <property type="project" value="UniProtKB-UniRule"/>
</dbReference>
<dbReference type="Gene3D" id="3.30.70.1150">
    <property type="entry name" value="ACT-like. Chain A, domain 2"/>
    <property type="match status" value="1"/>
</dbReference>
<proteinExistence type="inferred from homology"/>
<dbReference type="EMBL" id="DQTV01000065">
    <property type="protein sequence ID" value="HIP57129.1"/>
    <property type="molecule type" value="Genomic_DNA"/>
</dbReference>
<feature type="binding site" evidence="6">
    <location>
        <position position="88"/>
    </location>
    <ligand>
        <name>Ni(2+)</name>
        <dbReference type="ChEBI" id="CHEBI:49786"/>
    </ligand>
</feature>
<feature type="binding site" evidence="6">
    <location>
        <position position="96"/>
    </location>
    <ligand>
        <name>Ni(2+)</name>
        <dbReference type="ChEBI" id="CHEBI:49786"/>
    </ligand>
</feature>
<feature type="domain" description="Transcription factor NikR nickel binding C-terminal" evidence="7">
    <location>
        <begin position="54"/>
        <end position="124"/>
    </location>
</feature>
<dbReference type="SUPFAM" id="SSF47598">
    <property type="entry name" value="Ribbon-helix-helix"/>
    <property type="match status" value="1"/>
</dbReference>
<accession>A0A833DUQ0</accession>
<dbReference type="HAMAP" id="MF_00476">
    <property type="entry name" value="NikR"/>
    <property type="match status" value="1"/>
</dbReference>
<dbReference type="InterPro" id="IPR022988">
    <property type="entry name" value="Ni_resp_reg_NikR"/>
</dbReference>
<keyword evidence="2 6" id="KW-0479">Metal-binding</keyword>
<keyword evidence="4 6" id="KW-0238">DNA-binding</keyword>
<sequence length="134" mass="15392">MKGSKFGVYLPEDLLKELEECMKSIGIYSKSKVVQEALRLFIAEHRWRTRGYVAGVIGVLYNHDADHVDEELTDIQHKFLDVIISALHIHLDRERCMLIIAVRGDTERIKELMNEIASVKGVLLTRPLLLEAHQ</sequence>
<gene>
    <name evidence="8" type="ORF">EYH02_03555</name>
</gene>
<dbReference type="InterPro" id="IPR045865">
    <property type="entry name" value="ACT-like_dom_sf"/>
</dbReference>
<keyword evidence="1 6" id="KW-0533">Nickel</keyword>
<dbReference type="InterPro" id="IPR027271">
    <property type="entry name" value="Acetolactate_synth/TF_NikR_C"/>
</dbReference>
<dbReference type="PANTHER" id="PTHR34719:SF2">
    <property type="entry name" value="NICKEL-RESPONSIVE REGULATOR"/>
    <property type="match status" value="1"/>
</dbReference>
<dbReference type="InterPro" id="IPR014864">
    <property type="entry name" value="TF_NikR_Ni-bd_C"/>
</dbReference>
<dbReference type="Pfam" id="PF08753">
    <property type="entry name" value="NikR_C"/>
    <property type="match status" value="1"/>
</dbReference>
<comment type="cofactor">
    <cofactor evidence="6">
        <name>Ni(2+)</name>
        <dbReference type="ChEBI" id="CHEBI:49786"/>
    </cofactor>
    <text evidence="6">Binds 1 nickel ion per subunit.</text>
</comment>
<dbReference type="GO" id="GO:0010045">
    <property type="term" value="P:response to nickel cation"/>
    <property type="evidence" value="ECO:0007669"/>
    <property type="project" value="InterPro"/>
</dbReference>
<evidence type="ECO:0000259" key="7">
    <source>
        <dbReference type="Pfam" id="PF08753"/>
    </source>
</evidence>
<dbReference type="SUPFAM" id="SSF55021">
    <property type="entry name" value="ACT-like"/>
    <property type="match status" value="1"/>
</dbReference>
<dbReference type="Proteomes" id="UP000605805">
    <property type="component" value="Unassembled WGS sequence"/>
</dbReference>
<feature type="binding site" evidence="6">
    <location>
        <position position="90"/>
    </location>
    <ligand>
        <name>Ni(2+)</name>
        <dbReference type="ChEBI" id="CHEBI:49786"/>
    </ligand>
</feature>
<dbReference type="NCBIfam" id="NF002169">
    <property type="entry name" value="PRK01002.1"/>
    <property type="match status" value="1"/>
</dbReference>
<reference evidence="8" key="1">
    <citation type="journal article" date="2020" name="ISME J.">
        <title>Gammaproteobacteria mediating utilization of methyl-, sulfur- and petroleum organic compounds in deep ocean hydrothermal plumes.</title>
        <authorList>
            <person name="Zhou Z."/>
            <person name="Liu Y."/>
            <person name="Pan J."/>
            <person name="Cron B.R."/>
            <person name="Toner B.M."/>
            <person name="Anantharaman K."/>
            <person name="Breier J.A."/>
            <person name="Dick G.J."/>
            <person name="Li M."/>
        </authorList>
    </citation>
    <scope>NUCLEOTIDE SEQUENCE</scope>
    <source>
        <strain evidence="8">SZUA-1435</strain>
    </source>
</reference>
<evidence type="ECO:0000256" key="3">
    <source>
        <dbReference type="ARBA" id="ARBA00023015"/>
    </source>
</evidence>
<dbReference type="InterPro" id="IPR010985">
    <property type="entry name" value="Ribbon_hlx_hlx"/>
</dbReference>
<comment type="caution">
    <text evidence="8">The sequence shown here is derived from an EMBL/GenBank/DDBJ whole genome shotgun (WGS) entry which is preliminary data.</text>
</comment>
<evidence type="ECO:0000256" key="2">
    <source>
        <dbReference type="ARBA" id="ARBA00022723"/>
    </source>
</evidence>
<dbReference type="InterPro" id="IPR050192">
    <property type="entry name" value="CopG/NikR_regulator"/>
</dbReference>